<keyword evidence="9" id="KW-0325">Glycoprotein</keyword>
<evidence type="ECO:0000313" key="13">
    <source>
        <dbReference type="Proteomes" id="UP000694941"/>
    </source>
</evidence>
<dbReference type="EC" id="2.4.2.42" evidence="11"/>
<dbReference type="RefSeq" id="XP_022243539.1">
    <property type="nucleotide sequence ID" value="XM_022387831.1"/>
</dbReference>
<accession>A0ABM1SIT4</accession>
<keyword evidence="4" id="KW-0808">Transferase</keyword>
<sequence length="303" mass="35218">MMKSAVAMSHSPLHFVIMVSEDVNLLVMKKLSHIQLAAMTTVTYEIHLITYPIDVTTADWVEMFKCGSTQRLFLGSALPHVDALLYCDIDLIFLRPVEELWRHLEDMTENQSIAMSRNAETEGAGWYPSHARHPFFSTTGLNAGVMLFNLTRYRQQDLEGKVVMIYAKYKDILKYGDQDILNILLHNRPGLVKILPCEWNFRTDFCDDTNRCQDAEKHGVGGLHGNRKMFYRRKMEPLLVEIYESFRKLDLGTSFQEQARAHLEKTLKEIADQRITRFGRFKCNKLYQIFLVGLRNEARKRGY</sequence>
<organism evidence="13 14">
    <name type="scientific">Limulus polyphemus</name>
    <name type="common">Atlantic horseshoe crab</name>
    <dbReference type="NCBI Taxonomy" id="6850"/>
    <lineage>
        <taxon>Eukaryota</taxon>
        <taxon>Metazoa</taxon>
        <taxon>Ecdysozoa</taxon>
        <taxon>Arthropoda</taxon>
        <taxon>Chelicerata</taxon>
        <taxon>Merostomata</taxon>
        <taxon>Xiphosura</taxon>
        <taxon>Limulidae</taxon>
        <taxon>Limulus</taxon>
    </lineage>
</organism>
<keyword evidence="6" id="KW-0735">Signal-anchor</keyword>
<evidence type="ECO:0000256" key="9">
    <source>
        <dbReference type="ARBA" id="ARBA00023180"/>
    </source>
</evidence>
<evidence type="ECO:0000256" key="6">
    <source>
        <dbReference type="ARBA" id="ARBA00022968"/>
    </source>
</evidence>
<gene>
    <name evidence="14" type="primary">LOC111086148</name>
</gene>
<keyword evidence="5" id="KW-0812">Transmembrane</keyword>
<evidence type="ECO:0000256" key="3">
    <source>
        <dbReference type="ARBA" id="ARBA00022676"/>
    </source>
</evidence>
<evidence type="ECO:0000256" key="8">
    <source>
        <dbReference type="ARBA" id="ARBA00023136"/>
    </source>
</evidence>
<evidence type="ECO:0000256" key="12">
    <source>
        <dbReference type="ARBA" id="ARBA00049181"/>
    </source>
</evidence>
<evidence type="ECO:0000256" key="4">
    <source>
        <dbReference type="ARBA" id="ARBA00022679"/>
    </source>
</evidence>
<dbReference type="Pfam" id="PF01501">
    <property type="entry name" value="Glyco_transf_8"/>
    <property type="match status" value="1"/>
</dbReference>
<keyword evidence="13" id="KW-1185">Reference proteome</keyword>
<keyword evidence="8" id="KW-0472">Membrane</keyword>
<comment type="similarity">
    <text evidence="2">Belongs to the glycosyltransferase 8 family.</text>
</comment>
<dbReference type="InterPro" id="IPR029044">
    <property type="entry name" value="Nucleotide-diphossugar_trans"/>
</dbReference>
<protein>
    <recommendedName>
        <fullName evidence="11">UDP-D-xylose:beta-D-glucoside alpha-1,3-D-xylosyltransferase</fullName>
        <ecNumber evidence="11">2.4.2.42</ecNumber>
    </recommendedName>
</protein>
<name>A0ABM1SIT4_LIMPO</name>
<evidence type="ECO:0000313" key="14">
    <source>
        <dbReference type="RefSeq" id="XP_022243539.1"/>
    </source>
</evidence>
<proteinExistence type="inferred from homology"/>
<dbReference type="Proteomes" id="UP000694941">
    <property type="component" value="Unplaced"/>
</dbReference>
<dbReference type="SUPFAM" id="SSF53448">
    <property type="entry name" value="Nucleotide-diphospho-sugar transferases"/>
    <property type="match status" value="1"/>
</dbReference>
<evidence type="ECO:0000256" key="11">
    <source>
        <dbReference type="ARBA" id="ARBA00038854"/>
    </source>
</evidence>
<evidence type="ECO:0000256" key="10">
    <source>
        <dbReference type="ARBA" id="ARBA00037301"/>
    </source>
</evidence>
<dbReference type="Gene3D" id="3.90.550.10">
    <property type="entry name" value="Spore Coat Polysaccharide Biosynthesis Protein SpsA, Chain A"/>
    <property type="match status" value="1"/>
</dbReference>
<comment type="catalytic activity">
    <reaction evidence="12">
        <text>3-O-(beta-D-glucosyl)-L-seryl-[EGF-like domain protein] + UDP-alpha-D-xylose = 3-O-[alpha-D-xylosyl-(1-&gt;3)-beta-D-glucosyl]-L-seryl-[EGF-like domain protein] + UDP + H(+)</text>
        <dbReference type="Rhea" id="RHEA:56064"/>
        <dbReference type="Rhea" id="RHEA-COMP:14610"/>
        <dbReference type="Rhea" id="RHEA-COMP:14611"/>
        <dbReference type="ChEBI" id="CHEBI:15378"/>
        <dbReference type="ChEBI" id="CHEBI:57632"/>
        <dbReference type="ChEBI" id="CHEBI:58223"/>
        <dbReference type="ChEBI" id="CHEBI:140575"/>
        <dbReference type="ChEBI" id="CHEBI:140576"/>
        <dbReference type="EC" id="2.4.2.42"/>
    </reaction>
</comment>
<dbReference type="GeneID" id="111086148"/>
<dbReference type="PANTHER" id="PTHR46012">
    <property type="entry name" value="IP22168P"/>
    <property type="match status" value="1"/>
</dbReference>
<evidence type="ECO:0000256" key="5">
    <source>
        <dbReference type="ARBA" id="ARBA00022692"/>
    </source>
</evidence>
<dbReference type="InterPro" id="IPR051993">
    <property type="entry name" value="Glycosyltransferase_8"/>
</dbReference>
<evidence type="ECO:0000256" key="2">
    <source>
        <dbReference type="ARBA" id="ARBA00006351"/>
    </source>
</evidence>
<evidence type="ECO:0000256" key="1">
    <source>
        <dbReference type="ARBA" id="ARBA00004606"/>
    </source>
</evidence>
<comment type="function">
    <text evidence="10">Glycosyltransferase which elongates the O-linked glucose attached to EGF-like repeats in the extracellular domain of Notch proteins by catalyzing the addition of xylose.</text>
</comment>
<comment type="subcellular location">
    <subcellularLocation>
        <location evidence="1">Membrane</location>
        <topology evidence="1">Single-pass type II membrane protein</topology>
    </subcellularLocation>
</comment>
<keyword evidence="3" id="KW-0328">Glycosyltransferase</keyword>
<dbReference type="InterPro" id="IPR002495">
    <property type="entry name" value="Glyco_trans_8"/>
</dbReference>
<reference evidence="14" key="1">
    <citation type="submission" date="2025-08" db="UniProtKB">
        <authorList>
            <consortium name="RefSeq"/>
        </authorList>
    </citation>
    <scope>IDENTIFICATION</scope>
    <source>
        <tissue evidence="14">Muscle</tissue>
    </source>
</reference>
<keyword evidence="7" id="KW-1133">Transmembrane helix</keyword>
<evidence type="ECO:0000256" key="7">
    <source>
        <dbReference type="ARBA" id="ARBA00022989"/>
    </source>
</evidence>
<dbReference type="PANTHER" id="PTHR46012:SF2">
    <property type="entry name" value="IP22168P"/>
    <property type="match status" value="1"/>
</dbReference>